<evidence type="ECO:0000313" key="2">
    <source>
        <dbReference type="EMBL" id="AVY94183.1"/>
    </source>
</evidence>
<feature type="transmembrane region" description="Helical" evidence="1">
    <location>
        <begin position="208"/>
        <end position="241"/>
    </location>
</feature>
<evidence type="ECO:0000256" key="1">
    <source>
        <dbReference type="SAM" id="Phobius"/>
    </source>
</evidence>
<keyword evidence="1" id="KW-1133">Transmembrane helix</keyword>
<gene>
    <name evidence="2" type="ORF">DAI18_09115</name>
</gene>
<reference evidence="2 3" key="1">
    <citation type="submission" date="2018-04" db="EMBL/GenBank/DDBJ databases">
        <title>Denitrifier Microvirgula.</title>
        <authorList>
            <person name="Anderson E."/>
            <person name="Jang J."/>
            <person name="Ishii S."/>
        </authorList>
    </citation>
    <scope>NUCLEOTIDE SEQUENCE [LARGE SCALE GENOMIC DNA]</scope>
    <source>
        <strain evidence="2 3">BE2.4</strain>
    </source>
</reference>
<feature type="transmembrane region" description="Helical" evidence="1">
    <location>
        <begin position="38"/>
        <end position="58"/>
    </location>
</feature>
<organism evidence="2 3">
    <name type="scientific">Microvirgula aerodenitrificans</name>
    <dbReference type="NCBI Taxonomy" id="57480"/>
    <lineage>
        <taxon>Bacteria</taxon>
        <taxon>Pseudomonadati</taxon>
        <taxon>Pseudomonadota</taxon>
        <taxon>Betaproteobacteria</taxon>
        <taxon>Neisseriales</taxon>
        <taxon>Aquaspirillaceae</taxon>
        <taxon>Microvirgula</taxon>
    </lineage>
</organism>
<dbReference type="AlphaFoldDB" id="A0A2S0PA48"/>
<accession>A0A2S0PA48</accession>
<dbReference type="RefSeq" id="WP_107889245.1">
    <property type="nucleotide sequence ID" value="NZ_CALFSO010000053.1"/>
</dbReference>
<dbReference type="STRING" id="1122240.GCA_000620105_02574"/>
<evidence type="ECO:0000313" key="3">
    <source>
        <dbReference type="Proteomes" id="UP000244173"/>
    </source>
</evidence>
<keyword evidence="1" id="KW-0812">Transmembrane</keyword>
<protein>
    <recommendedName>
        <fullName evidence="4">DUF2189 domain-containing protein</fullName>
    </recommendedName>
</protein>
<dbReference type="Pfam" id="PF09955">
    <property type="entry name" value="DUF2189"/>
    <property type="match status" value="1"/>
</dbReference>
<evidence type="ECO:0008006" key="4">
    <source>
        <dbReference type="Google" id="ProtNLM"/>
    </source>
</evidence>
<proteinExistence type="predicted"/>
<name>A0A2S0PA48_9NEIS</name>
<dbReference type="InterPro" id="IPR018692">
    <property type="entry name" value="DUF2189"/>
</dbReference>
<dbReference type="KEGG" id="maer:DAI18_09115"/>
<sequence>MDITHAPVTRPPAVRHVDAAAPLSWLLHALLDFRRAPAVSLFYGAAFVVMGYLMFFYFGNRPEYVITCATAFLLLGPFLSIGLYDIAQRLEQHGEVHLLPTLTAWRANLPGITLFAVMLAMLVFFWFRISQLMFALFYTGDIPALSDIVANAFTAGNLGFLVVYFGLGLVFAAVAFSFSVVAIPMMLDRNVDTVTAILTSLHATAKNIPAMLVWAGLIALLTVIGFATFAVGLAILMPLIGLASWHAYRALVE</sequence>
<keyword evidence="1" id="KW-0472">Membrane</keyword>
<feature type="transmembrane region" description="Helical" evidence="1">
    <location>
        <begin position="107"/>
        <end position="127"/>
    </location>
</feature>
<feature type="transmembrane region" description="Helical" evidence="1">
    <location>
        <begin position="64"/>
        <end position="86"/>
    </location>
</feature>
<dbReference type="OrthoDB" id="5621705at2"/>
<dbReference type="Proteomes" id="UP000244173">
    <property type="component" value="Chromosome"/>
</dbReference>
<keyword evidence="3" id="KW-1185">Reference proteome</keyword>
<feature type="transmembrane region" description="Helical" evidence="1">
    <location>
        <begin position="161"/>
        <end position="187"/>
    </location>
</feature>
<dbReference type="EMBL" id="CP028519">
    <property type="protein sequence ID" value="AVY94183.1"/>
    <property type="molecule type" value="Genomic_DNA"/>
</dbReference>